<dbReference type="PANTHER" id="PTHR45772">
    <property type="entry name" value="CONSERVED COMPONENT OF ABC TRANSPORTER FOR NATURAL AMINO ACIDS-RELATED"/>
    <property type="match status" value="1"/>
</dbReference>
<protein>
    <submittedName>
        <fullName evidence="6">ABC transporter ATP-binding protein</fullName>
    </submittedName>
</protein>
<name>A0AA37TRP4_9HYPH</name>
<feature type="domain" description="ABC transporter" evidence="5">
    <location>
        <begin position="31"/>
        <end position="279"/>
    </location>
</feature>
<dbReference type="FunFam" id="3.40.50.300:FF:000421">
    <property type="entry name" value="Branched-chain amino acid ABC transporter ATP-binding protein"/>
    <property type="match status" value="1"/>
</dbReference>
<keyword evidence="2" id="KW-0547">Nucleotide-binding</keyword>
<evidence type="ECO:0000259" key="5">
    <source>
        <dbReference type="PROSITE" id="PS50893"/>
    </source>
</evidence>
<dbReference type="SUPFAM" id="SSF52540">
    <property type="entry name" value="P-loop containing nucleoside triphosphate hydrolases"/>
    <property type="match status" value="1"/>
</dbReference>
<dbReference type="InterPro" id="IPR032823">
    <property type="entry name" value="BCA_ABC_TP_C"/>
</dbReference>
<accession>A0AA37TRP4</accession>
<proteinExistence type="predicted"/>
<dbReference type="GO" id="GO:0005886">
    <property type="term" value="C:plasma membrane"/>
    <property type="evidence" value="ECO:0007669"/>
    <property type="project" value="TreeGrafter"/>
</dbReference>
<dbReference type="Pfam" id="PF12399">
    <property type="entry name" value="BCA_ABC_TP_C"/>
    <property type="match status" value="1"/>
</dbReference>
<dbReference type="EMBL" id="BSPL01000038">
    <property type="protein sequence ID" value="GLS74566.1"/>
    <property type="molecule type" value="Genomic_DNA"/>
</dbReference>
<keyword evidence="3 6" id="KW-0067">ATP-binding</keyword>
<dbReference type="AlphaFoldDB" id="A0AA37TRP4"/>
<dbReference type="InterPro" id="IPR051120">
    <property type="entry name" value="ABC_AA/LPS_Transport"/>
</dbReference>
<dbReference type="SMART" id="SM00382">
    <property type="entry name" value="AAA"/>
    <property type="match status" value="1"/>
</dbReference>
<dbReference type="Proteomes" id="UP001157440">
    <property type="component" value="Unassembled WGS sequence"/>
</dbReference>
<dbReference type="InterPro" id="IPR027417">
    <property type="entry name" value="P-loop_NTPase"/>
</dbReference>
<dbReference type="PROSITE" id="PS50893">
    <property type="entry name" value="ABC_TRANSPORTER_2"/>
    <property type="match status" value="1"/>
</dbReference>
<comment type="caution">
    <text evidence="6">The sequence shown here is derived from an EMBL/GenBank/DDBJ whole genome shotgun (WGS) entry which is preliminary data.</text>
</comment>
<evidence type="ECO:0000256" key="2">
    <source>
        <dbReference type="ARBA" id="ARBA00022741"/>
    </source>
</evidence>
<dbReference type="InterPro" id="IPR003439">
    <property type="entry name" value="ABC_transporter-like_ATP-bd"/>
</dbReference>
<dbReference type="Gene3D" id="3.40.50.300">
    <property type="entry name" value="P-loop containing nucleotide triphosphate hydrolases"/>
    <property type="match status" value="1"/>
</dbReference>
<feature type="compositionally biased region" description="Low complexity" evidence="4">
    <location>
        <begin position="10"/>
        <end position="21"/>
    </location>
</feature>
<keyword evidence="7" id="KW-1185">Reference proteome</keyword>
<sequence length="289" mass="29567">MPRPDHRLAARAGGQPAPRGAADQDRLKPVLSVEGLSLAFGGTVAFAEIDLAVGAGEIHAVIGPNGAGKSSLINAITGLYAPGAGCVRIGEAAFARVPAGRLAALGVARTFQNLALFAGLSVRDNVLSGLAAARRAGLWPQILGLPAARREARAHRDAAETVIGRLGLAAVADRPAGSLPYGLQKRVELGRALVARPGLLLLDEPMAGMTATEKAEMSGFIRAAREDSGAAIVLIEHDIGVVMRLSDRVTVLDHGRRIATGTPAEVQADPAVIAAYLGLADADADAMAA</sequence>
<evidence type="ECO:0000256" key="1">
    <source>
        <dbReference type="ARBA" id="ARBA00022448"/>
    </source>
</evidence>
<dbReference type="Pfam" id="PF00005">
    <property type="entry name" value="ABC_tran"/>
    <property type="match status" value="1"/>
</dbReference>
<dbReference type="CDD" id="cd03219">
    <property type="entry name" value="ABC_Mj1267_LivG_branched"/>
    <property type="match status" value="1"/>
</dbReference>
<evidence type="ECO:0000256" key="3">
    <source>
        <dbReference type="ARBA" id="ARBA00022840"/>
    </source>
</evidence>
<organism evidence="6 7">
    <name type="scientific">Methylobacterium tardum</name>
    <dbReference type="NCBI Taxonomy" id="374432"/>
    <lineage>
        <taxon>Bacteria</taxon>
        <taxon>Pseudomonadati</taxon>
        <taxon>Pseudomonadota</taxon>
        <taxon>Alphaproteobacteria</taxon>
        <taxon>Hyphomicrobiales</taxon>
        <taxon>Methylobacteriaceae</taxon>
        <taxon>Methylobacterium</taxon>
    </lineage>
</organism>
<reference evidence="7" key="1">
    <citation type="journal article" date="2019" name="Int. J. Syst. Evol. Microbiol.">
        <title>The Global Catalogue of Microorganisms (GCM) 10K type strain sequencing project: providing services to taxonomists for standard genome sequencing and annotation.</title>
        <authorList>
            <consortium name="The Broad Institute Genomics Platform"/>
            <consortium name="The Broad Institute Genome Sequencing Center for Infectious Disease"/>
            <person name="Wu L."/>
            <person name="Ma J."/>
        </authorList>
    </citation>
    <scope>NUCLEOTIDE SEQUENCE [LARGE SCALE GENOMIC DNA]</scope>
    <source>
        <strain evidence="7">NBRC 103632</strain>
    </source>
</reference>
<feature type="region of interest" description="Disordered" evidence="4">
    <location>
        <begin position="1"/>
        <end position="24"/>
    </location>
</feature>
<dbReference type="GO" id="GO:0005524">
    <property type="term" value="F:ATP binding"/>
    <property type="evidence" value="ECO:0007669"/>
    <property type="project" value="UniProtKB-KW"/>
</dbReference>
<dbReference type="PANTHER" id="PTHR45772:SF1">
    <property type="entry name" value="ABC TRANSPORTER ATP-BINDING PROTEIN"/>
    <property type="match status" value="1"/>
</dbReference>
<gene>
    <name evidence="6" type="ORF">GCM10007890_65840</name>
</gene>
<keyword evidence="1" id="KW-0813">Transport</keyword>
<evidence type="ECO:0000256" key="4">
    <source>
        <dbReference type="SAM" id="MobiDB-lite"/>
    </source>
</evidence>
<dbReference type="GO" id="GO:0016887">
    <property type="term" value="F:ATP hydrolysis activity"/>
    <property type="evidence" value="ECO:0007669"/>
    <property type="project" value="InterPro"/>
</dbReference>
<evidence type="ECO:0000313" key="6">
    <source>
        <dbReference type="EMBL" id="GLS74566.1"/>
    </source>
</evidence>
<dbReference type="InterPro" id="IPR003593">
    <property type="entry name" value="AAA+_ATPase"/>
</dbReference>
<evidence type="ECO:0000313" key="7">
    <source>
        <dbReference type="Proteomes" id="UP001157440"/>
    </source>
</evidence>